<evidence type="ECO:0000313" key="2">
    <source>
        <dbReference type="EMBL" id="MDA5400430.1"/>
    </source>
</evidence>
<dbReference type="EMBL" id="JAPJZI010000001">
    <property type="protein sequence ID" value="MDA5400430.1"/>
    <property type="molecule type" value="Genomic_DNA"/>
</dbReference>
<dbReference type="GO" id="GO:0051920">
    <property type="term" value="F:peroxiredoxin activity"/>
    <property type="evidence" value="ECO:0007669"/>
    <property type="project" value="InterPro"/>
</dbReference>
<dbReference type="InterPro" id="IPR029032">
    <property type="entry name" value="AhpD-like"/>
</dbReference>
<organism evidence="2 3">
    <name type="scientific">Hoeflea prorocentri</name>
    <dbReference type="NCBI Taxonomy" id="1922333"/>
    <lineage>
        <taxon>Bacteria</taxon>
        <taxon>Pseudomonadati</taxon>
        <taxon>Pseudomonadota</taxon>
        <taxon>Alphaproteobacteria</taxon>
        <taxon>Hyphomicrobiales</taxon>
        <taxon>Rhizobiaceae</taxon>
        <taxon>Hoeflea</taxon>
    </lineage>
</organism>
<evidence type="ECO:0000313" key="3">
    <source>
        <dbReference type="Proteomes" id="UP001151234"/>
    </source>
</evidence>
<comment type="caution">
    <text evidence="2">The sequence shown here is derived from an EMBL/GenBank/DDBJ whole genome shotgun (WGS) entry which is preliminary data.</text>
</comment>
<keyword evidence="3" id="KW-1185">Reference proteome</keyword>
<feature type="domain" description="Carboxymuconolactone decarboxylase-like" evidence="1">
    <location>
        <begin position="44"/>
        <end position="111"/>
    </location>
</feature>
<accession>A0A9X3UKR4</accession>
<evidence type="ECO:0000259" key="1">
    <source>
        <dbReference type="Pfam" id="PF02627"/>
    </source>
</evidence>
<reference evidence="2" key="1">
    <citation type="submission" date="2022-11" db="EMBL/GenBank/DDBJ databases">
        <title>Draft genome sequence of Hoeflea poritis E7-10 and Hoeflea prorocentri PM5-8, separated from scleractinian coral Porites lutea and marine dinoflagellate.</title>
        <authorList>
            <person name="Zhang G."/>
            <person name="Wei Q."/>
            <person name="Cai L."/>
        </authorList>
    </citation>
    <scope>NUCLEOTIDE SEQUENCE</scope>
    <source>
        <strain evidence="2">PM5-8</strain>
    </source>
</reference>
<dbReference type="RefSeq" id="WP_267991982.1">
    <property type="nucleotide sequence ID" value="NZ_JAPJZI010000001.1"/>
</dbReference>
<proteinExistence type="predicted"/>
<dbReference type="SUPFAM" id="SSF69118">
    <property type="entry name" value="AhpD-like"/>
    <property type="match status" value="1"/>
</dbReference>
<dbReference type="Proteomes" id="UP001151234">
    <property type="component" value="Unassembled WGS sequence"/>
</dbReference>
<dbReference type="Gene3D" id="1.20.1290.10">
    <property type="entry name" value="AhpD-like"/>
    <property type="match status" value="1"/>
</dbReference>
<dbReference type="PANTHER" id="PTHR35446:SF3">
    <property type="entry name" value="CMD DOMAIN-CONTAINING PROTEIN"/>
    <property type="match status" value="1"/>
</dbReference>
<name>A0A9X3UKR4_9HYPH</name>
<dbReference type="PANTHER" id="PTHR35446">
    <property type="entry name" value="SI:CH211-175M2.5"/>
    <property type="match status" value="1"/>
</dbReference>
<protein>
    <submittedName>
        <fullName evidence="2">Carboxymuconolactone decarboxylase family protein</fullName>
    </submittedName>
</protein>
<dbReference type="Pfam" id="PF02627">
    <property type="entry name" value="CMD"/>
    <property type="match status" value="1"/>
</dbReference>
<gene>
    <name evidence="2" type="ORF">OQ273_17780</name>
</gene>
<sequence length="188" mass="20132">MTDFTTHTPATAPAASKPLLEGAQAAYGFVPNLLGTMAEAPAMLEGYMTLAGIFDKSELSETERQIILMTNNRLNGCTYCMAAHTSLSQMAKVPADVIEALRAGTEIADAKLEALRQFAITINETRGWPSENAVSAFLDAGYSRQTILEVILGTALKVMSNYTNHVAETEVDQAFAANVWSNPANQAA</sequence>
<dbReference type="AlphaFoldDB" id="A0A9X3UKR4"/>
<dbReference type="InterPro" id="IPR003779">
    <property type="entry name" value="CMD-like"/>
</dbReference>